<dbReference type="EMBL" id="KE345565">
    <property type="protein sequence ID" value="EXC06704.1"/>
    <property type="molecule type" value="Genomic_DNA"/>
</dbReference>
<gene>
    <name evidence="2" type="ORF">L484_021542</name>
</gene>
<sequence>MGSFCYSGIPVDTQHNVLEGQFPTNKFITQESTNPSPSGRITGRGRNGGGRREEVSASATASASDTIHGTTHLRRHSEEYLQKLSQSDGAELRQTQLCFDCTTGGLTTWKYDPQVDRIEVA</sequence>
<protein>
    <submittedName>
        <fullName evidence="2">Uncharacterized protein</fullName>
    </submittedName>
</protein>
<reference evidence="3" key="1">
    <citation type="submission" date="2013-01" db="EMBL/GenBank/DDBJ databases">
        <title>Draft Genome Sequence of a Mulberry Tree, Morus notabilis C.K. Schneid.</title>
        <authorList>
            <person name="He N."/>
            <person name="Zhao S."/>
        </authorList>
    </citation>
    <scope>NUCLEOTIDE SEQUENCE</scope>
</reference>
<accession>W9S396</accession>
<feature type="region of interest" description="Disordered" evidence="1">
    <location>
        <begin position="26"/>
        <end position="74"/>
    </location>
</feature>
<evidence type="ECO:0000313" key="3">
    <source>
        <dbReference type="Proteomes" id="UP000030645"/>
    </source>
</evidence>
<name>W9S396_9ROSA</name>
<dbReference type="AlphaFoldDB" id="W9S396"/>
<evidence type="ECO:0000313" key="2">
    <source>
        <dbReference type="EMBL" id="EXC06704.1"/>
    </source>
</evidence>
<proteinExistence type="predicted"/>
<keyword evidence="3" id="KW-1185">Reference proteome</keyword>
<dbReference type="Proteomes" id="UP000030645">
    <property type="component" value="Unassembled WGS sequence"/>
</dbReference>
<evidence type="ECO:0000256" key="1">
    <source>
        <dbReference type="SAM" id="MobiDB-lite"/>
    </source>
</evidence>
<organism evidence="2 3">
    <name type="scientific">Morus notabilis</name>
    <dbReference type="NCBI Taxonomy" id="981085"/>
    <lineage>
        <taxon>Eukaryota</taxon>
        <taxon>Viridiplantae</taxon>
        <taxon>Streptophyta</taxon>
        <taxon>Embryophyta</taxon>
        <taxon>Tracheophyta</taxon>
        <taxon>Spermatophyta</taxon>
        <taxon>Magnoliopsida</taxon>
        <taxon>eudicotyledons</taxon>
        <taxon>Gunneridae</taxon>
        <taxon>Pentapetalae</taxon>
        <taxon>rosids</taxon>
        <taxon>fabids</taxon>
        <taxon>Rosales</taxon>
        <taxon>Moraceae</taxon>
        <taxon>Moreae</taxon>
        <taxon>Morus</taxon>
    </lineage>
</organism>
<feature type="compositionally biased region" description="Polar residues" evidence="1">
    <location>
        <begin position="26"/>
        <end position="37"/>
    </location>
</feature>